<evidence type="ECO:0000256" key="2">
    <source>
        <dbReference type="ARBA" id="ARBA00022475"/>
    </source>
</evidence>
<dbReference type="InterPro" id="IPR002048">
    <property type="entry name" value="EF_hand_dom"/>
</dbReference>
<dbReference type="SUPFAM" id="SSF52540">
    <property type="entry name" value="P-loop containing nucleoside triphosphate hydrolases"/>
    <property type="match status" value="1"/>
</dbReference>
<evidence type="ECO:0000313" key="8">
    <source>
        <dbReference type="EMBL" id="KAK1744350.1"/>
    </source>
</evidence>
<feature type="domain" description="EF-hand" evidence="7">
    <location>
        <begin position="696"/>
        <end position="731"/>
    </location>
</feature>
<dbReference type="InterPro" id="IPR018247">
    <property type="entry name" value="EF_Hand_1_Ca_BS"/>
</dbReference>
<keyword evidence="4 5" id="KW-0472">Membrane</keyword>
<protein>
    <submittedName>
        <fullName evidence="8">Electron transport protein</fullName>
    </submittedName>
</protein>
<keyword evidence="2" id="KW-1003">Cell membrane</keyword>
<comment type="subcellular location">
    <subcellularLocation>
        <location evidence="1">Cell membrane</location>
    </subcellularLocation>
</comment>
<organism evidence="8 9">
    <name type="scientific">Skeletonema marinoi</name>
    <dbReference type="NCBI Taxonomy" id="267567"/>
    <lineage>
        <taxon>Eukaryota</taxon>
        <taxon>Sar</taxon>
        <taxon>Stramenopiles</taxon>
        <taxon>Ochrophyta</taxon>
        <taxon>Bacillariophyta</taxon>
        <taxon>Coscinodiscophyceae</taxon>
        <taxon>Thalassiosirophycidae</taxon>
        <taxon>Thalassiosirales</taxon>
        <taxon>Skeletonemataceae</taxon>
        <taxon>Skeletonema</taxon>
        <taxon>Skeletonema marinoi-dohrnii complex</taxon>
    </lineage>
</organism>
<feature type="transmembrane region" description="Helical" evidence="5">
    <location>
        <begin position="449"/>
        <end position="469"/>
    </location>
</feature>
<dbReference type="PANTHER" id="PTHR30224">
    <property type="entry name" value="ELECTRON TRANSPORT PROTEIN"/>
    <property type="match status" value="1"/>
</dbReference>
<dbReference type="GO" id="GO:0005509">
    <property type="term" value="F:calcium ion binding"/>
    <property type="evidence" value="ECO:0007669"/>
    <property type="project" value="InterPro"/>
</dbReference>
<dbReference type="SUPFAM" id="SSF47473">
    <property type="entry name" value="EF-hand"/>
    <property type="match status" value="1"/>
</dbReference>
<dbReference type="Gene3D" id="1.10.238.10">
    <property type="entry name" value="EF-hand"/>
    <property type="match status" value="1"/>
</dbReference>
<dbReference type="InterPro" id="IPR027417">
    <property type="entry name" value="P-loop_NTPase"/>
</dbReference>
<dbReference type="PROSITE" id="PS50222">
    <property type="entry name" value="EF_HAND_2"/>
    <property type="match status" value="2"/>
</dbReference>
<dbReference type="InterPro" id="IPR011992">
    <property type="entry name" value="EF-hand-dom_pair"/>
</dbReference>
<evidence type="ECO:0000259" key="7">
    <source>
        <dbReference type="PROSITE" id="PS50222"/>
    </source>
</evidence>
<evidence type="ECO:0000256" key="1">
    <source>
        <dbReference type="ARBA" id="ARBA00004236"/>
    </source>
</evidence>
<dbReference type="InterPro" id="IPR052378">
    <property type="entry name" value="NosR_regulator"/>
</dbReference>
<feature type="signal peptide" evidence="6">
    <location>
        <begin position="1"/>
        <end position="23"/>
    </location>
</feature>
<sequence length="985" mass="109671">MAVAAGKRAAALIAATLFTSTTAFHIAKNQLDAGLRSAAANDSSAFSSDIPTPILEGGSTKAIRLRKQLQEIWNDPTNTSPIILTGPKGSGKSELAEEIVYQLPSWQTKIVHRLTLDDGIDFLDTILGTASHPGLFDDLSVQANTTLVLKGFQSQHVDSKDSLDRRGELIDVLDTMVTKGQFYSTYENSTKAFLPRIVGCTQRPPQYFTERCGKHLNATFIKVPSFEQRKSDIQAIAAAKIKLLERKFGLTNIELSKEGRQRLLDHRWEVDGDSELDSELYNGLQLLASEKKWNPFATDSLEPRHLLVNAYDETIRKRLLYDIPFLRNVIMSPWVFGNTLTYIVTPVFILVNLILFLGPQTREENAALTFFWAGWWPGIMLVFPFLGRIWCTVCPFMAVGNIAQEIATNMGVQLKKWPSWAKESGPAFAFGLFYAILMWEELWDLPQNGALSACLLILITSGAVVNSVIYEKRLWCRYMCPIGAMNKMFATLSMTEVRTFKSNCEGCTTAECINGGSPTVAHDNYALKGCTMDLKNNQLRDMGDCVMCMSCVANCQRESPEFNLRPLGQDYGLPWLLPKSIQSSENMALSQVETNFWLGGIVCILQGSVLLHYLPKILTDFGMDPTIATVGPALDTAFATHTMLAFAILGFPGGLSFIADTAAVPLESSVKVLKRQLTRTPAENAAIKTLYESMLQQNVDVSAAIKEWDQDGDGTVSDWEVKEAFKLLDIPEYEYGLLFNLLGKEEGRTVSSLFDDIQELYFDVQEAQRGSVSLAATFKNQMSENDFETKLTFVEIFNRLDKDGNGFLSKDEFLAMSKEGYFKKPLSEEELNDLFYQADVLGIGRLNLFEFMSILRKNVKIGIQEIGYGYLPLAWGSLTAYWLGLGMQELGLTLVRVPSTFNVWISQGFRDSIPQYVFDTSTIYAVQVSVMLVSYIASVALTQKLCDDNRIGPVRFGTHAVTQSIGAAITLYLMLSPEAIVSAYR</sequence>
<evidence type="ECO:0000256" key="6">
    <source>
        <dbReference type="SAM" id="SignalP"/>
    </source>
</evidence>
<feature type="transmembrane region" description="Helical" evidence="5">
    <location>
        <begin position="596"/>
        <end position="614"/>
    </location>
</feature>
<evidence type="ECO:0000256" key="5">
    <source>
        <dbReference type="SAM" id="Phobius"/>
    </source>
</evidence>
<comment type="caution">
    <text evidence="8">The sequence shown here is derived from an EMBL/GenBank/DDBJ whole genome shotgun (WGS) entry which is preliminary data.</text>
</comment>
<feature type="domain" description="EF-hand" evidence="7">
    <location>
        <begin position="788"/>
        <end position="823"/>
    </location>
</feature>
<dbReference type="GO" id="GO:0005886">
    <property type="term" value="C:plasma membrane"/>
    <property type="evidence" value="ECO:0007669"/>
    <property type="project" value="UniProtKB-SubCell"/>
</dbReference>
<feature type="chain" id="PRO_5042156024" evidence="6">
    <location>
        <begin position="24"/>
        <end position="985"/>
    </location>
</feature>
<dbReference type="PROSITE" id="PS00018">
    <property type="entry name" value="EF_HAND_1"/>
    <property type="match status" value="2"/>
</dbReference>
<dbReference type="PANTHER" id="PTHR30224:SF4">
    <property type="entry name" value="ELECTRON TRANSPORT PROTEIN YCCM-RELATED"/>
    <property type="match status" value="1"/>
</dbReference>
<dbReference type="Proteomes" id="UP001224775">
    <property type="component" value="Unassembled WGS sequence"/>
</dbReference>
<dbReference type="AlphaFoldDB" id="A0AAD8YFZ2"/>
<gene>
    <name evidence="8" type="ORF">QTG54_004883</name>
</gene>
<keyword evidence="6" id="KW-0732">Signal</keyword>
<keyword evidence="5" id="KW-0812">Transmembrane</keyword>
<dbReference type="Pfam" id="PF13405">
    <property type="entry name" value="EF-hand_6"/>
    <property type="match status" value="1"/>
</dbReference>
<reference evidence="8" key="1">
    <citation type="submission" date="2023-06" db="EMBL/GenBank/DDBJ databases">
        <title>Survivors Of The Sea: Transcriptome response of Skeletonema marinoi to long-term dormancy.</title>
        <authorList>
            <person name="Pinder M.I.M."/>
            <person name="Kourtchenko O."/>
            <person name="Robertson E.K."/>
            <person name="Larsson T."/>
            <person name="Maumus F."/>
            <person name="Osuna-Cruz C.M."/>
            <person name="Vancaester E."/>
            <person name="Stenow R."/>
            <person name="Vandepoele K."/>
            <person name="Ploug H."/>
            <person name="Bruchert V."/>
            <person name="Godhe A."/>
            <person name="Topel M."/>
        </authorList>
    </citation>
    <scope>NUCLEOTIDE SEQUENCE</scope>
    <source>
        <strain evidence="8">R05AC</strain>
    </source>
</reference>
<feature type="transmembrane region" description="Helical" evidence="5">
    <location>
        <begin position="643"/>
        <end position="666"/>
    </location>
</feature>
<feature type="transmembrane region" description="Helical" evidence="5">
    <location>
        <begin position="922"/>
        <end position="942"/>
    </location>
</feature>
<name>A0AAD8YFZ2_9STRA</name>
<dbReference type="InterPro" id="IPR017896">
    <property type="entry name" value="4Fe4S_Fe-S-bd"/>
</dbReference>
<proteinExistence type="predicted"/>
<dbReference type="SMART" id="SM00054">
    <property type="entry name" value="EFh"/>
    <property type="match status" value="3"/>
</dbReference>
<accession>A0AAD8YFZ2</accession>
<feature type="transmembrane region" description="Helical" evidence="5">
    <location>
        <begin position="370"/>
        <end position="390"/>
    </location>
</feature>
<keyword evidence="9" id="KW-1185">Reference proteome</keyword>
<evidence type="ECO:0000256" key="3">
    <source>
        <dbReference type="ARBA" id="ARBA00022837"/>
    </source>
</evidence>
<feature type="transmembrane region" description="Helical" evidence="5">
    <location>
        <begin position="334"/>
        <end position="358"/>
    </location>
</feature>
<evidence type="ECO:0000313" key="9">
    <source>
        <dbReference type="Proteomes" id="UP001224775"/>
    </source>
</evidence>
<evidence type="ECO:0000256" key="4">
    <source>
        <dbReference type="ARBA" id="ARBA00023136"/>
    </source>
</evidence>
<feature type="transmembrane region" description="Helical" evidence="5">
    <location>
        <begin position="866"/>
        <end position="884"/>
    </location>
</feature>
<dbReference type="EMBL" id="JATAAI010000007">
    <property type="protein sequence ID" value="KAK1744350.1"/>
    <property type="molecule type" value="Genomic_DNA"/>
</dbReference>
<dbReference type="Pfam" id="PF12801">
    <property type="entry name" value="Fer4_5"/>
    <property type="match status" value="2"/>
</dbReference>
<keyword evidence="5" id="KW-1133">Transmembrane helix</keyword>
<dbReference type="CDD" id="cd00051">
    <property type="entry name" value="EFh"/>
    <property type="match status" value="1"/>
</dbReference>
<keyword evidence="3" id="KW-0106">Calcium</keyword>